<reference evidence="3" key="1">
    <citation type="journal article" date="2019" name="Int. J. Syst. Evol. Microbiol.">
        <title>The Global Catalogue of Microorganisms (GCM) 10K type strain sequencing project: providing services to taxonomists for standard genome sequencing and annotation.</title>
        <authorList>
            <consortium name="The Broad Institute Genomics Platform"/>
            <consortium name="The Broad Institute Genome Sequencing Center for Infectious Disease"/>
            <person name="Wu L."/>
            <person name="Ma J."/>
        </authorList>
    </citation>
    <scope>NUCLEOTIDE SEQUENCE [LARGE SCALE GENOMIC DNA]</scope>
    <source>
        <strain evidence="3">KCTC 3913</strain>
    </source>
</reference>
<dbReference type="EMBL" id="JBHUMF010000011">
    <property type="protein sequence ID" value="MFD2680054.1"/>
    <property type="molecule type" value="Genomic_DNA"/>
</dbReference>
<evidence type="ECO:0000313" key="2">
    <source>
        <dbReference type="EMBL" id="MFD2680054.1"/>
    </source>
</evidence>
<evidence type="ECO:0008006" key="4">
    <source>
        <dbReference type="Google" id="ProtNLM"/>
    </source>
</evidence>
<keyword evidence="1" id="KW-0472">Membrane</keyword>
<dbReference type="Proteomes" id="UP001597506">
    <property type="component" value="Unassembled WGS sequence"/>
</dbReference>
<name>A0ABW5RNI9_9BACI</name>
<protein>
    <recommendedName>
        <fullName evidence="4">DUF975 family protein</fullName>
    </recommendedName>
</protein>
<gene>
    <name evidence="2" type="ORF">ACFSUL_04745</name>
</gene>
<keyword evidence="1" id="KW-0812">Transmembrane</keyword>
<organism evidence="2 3">
    <name type="scientific">Bacillus seohaeanensis</name>
    <dbReference type="NCBI Taxonomy" id="284580"/>
    <lineage>
        <taxon>Bacteria</taxon>
        <taxon>Bacillati</taxon>
        <taxon>Bacillota</taxon>
        <taxon>Bacilli</taxon>
        <taxon>Bacillales</taxon>
        <taxon>Bacillaceae</taxon>
        <taxon>Bacillus</taxon>
    </lineage>
</organism>
<keyword evidence="3" id="KW-1185">Reference proteome</keyword>
<dbReference type="RefSeq" id="WP_377933179.1">
    <property type="nucleotide sequence ID" value="NZ_JBHUMF010000011.1"/>
</dbReference>
<accession>A0ABW5RNI9</accession>
<comment type="caution">
    <text evidence="2">The sequence shown here is derived from an EMBL/GenBank/DDBJ whole genome shotgun (WGS) entry which is preliminary data.</text>
</comment>
<proteinExistence type="predicted"/>
<sequence length="228" mass="26783">MINSWKEAMRIYTGKFEGVLLLSLTILLPLLLIDWFIINIVYLFVFNDFTSSLADFYYIFLTFIFLVIAQIPFVQFVKSYENSGEIEYKDIYYVFITNAFSLFVFGVCFSFVTSLGVLLFIVPGLIFLLFMFVAPYEAILEEKSVWKSMKTSIFFAKKKFFPLFFVILIISLTEIIIGWVSMFLIHTVTSSLLAQITVQMLLNLLIFPFLAIWVTYFYIDWKKKYQLS</sequence>
<feature type="transmembrane region" description="Helical" evidence="1">
    <location>
        <begin position="118"/>
        <end position="139"/>
    </location>
</feature>
<feature type="transmembrane region" description="Helical" evidence="1">
    <location>
        <begin position="196"/>
        <end position="219"/>
    </location>
</feature>
<evidence type="ECO:0000256" key="1">
    <source>
        <dbReference type="SAM" id="Phobius"/>
    </source>
</evidence>
<evidence type="ECO:0000313" key="3">
    <source>
        <dbReference type="Proteomes" id="UP001597506"/>
    </source>
</evidence>
<keyword evidence="1" id="KW-1133">Transmembrane helix</keyword>
<feature type="transmembrane region" description="Helical" evidence="1">
    <location>
        <begin position="160"/>
        <end position="184"/>
    </location>
</feature>
<feature type="transmembrane region" description="Helical" evidence="1">
    <location>
        <begin position="91"/>
        <end position="112"/>
    </location>
</feature>
<feature type="transmembrane region" description="Helical" evidence="1">
    <location>
        <begin position="56"/>
        <end position="79"/>
    </location>
</feature>
<feature type="transmembrane region" description="Helical" evidence="1">
    <location>
        <begin position="20"/>
        <end position="44"/>
    </location>
</feature>